<proteinExistence type="inferred from homology"/>
<dbReference type="Gene3D" id="3.40.50.1820">
    <property type="entry name" value="alpha/beta hydrolase"/>
    <property type="match status" value="1"/>
</dbReference>
<sequence length="266" mass="29506">MSGEDLSLPRILCLHGASVNAQVFRIQCRAIIASLKDTFRFVFADAPAEAPADEAVVAVFGEFAPFYRWLRWKPEHQEMDAAAASTAIVKQLKKAMDEDPGSGEWVGLLAFSQGGIIAANLLWSQEHLDEAQRPLPGVNFRFAVLIATPGPVVFLDESGKLPKPPHMPYANERMDLFPDWPEEGATEGEHLITTPILHVHGLQDGNLVNHRRLFKLYSKRGTAKLIEWDGGHRLPIKTNDVERMVSGIRAVAESVGIEAYDDDVWC</sequence>
<dbReference type="AlphaFoldDB" id="A0A2K0TM17"/>
<dbReference type="Proteomes" id="UP000236546">
    <property type="component" value="Unassembled WGS sequence"/>
</dbReference>
<dbReference type="GO" id="GO:0005737">
    <property type="term" value="C:cytoplasm"/>
    <property type="evidence" value="ECO:0007669"/>
    <property type="project" value="TreeGrafter"/>
</dbReference>
<dbReference type="PANTHER" id="PTHR48070:SF3">
    <property type="entry name" value="ESTERASE DBAE-RELATED"/>
    <property type="match status" value="1"/>
</dbReference>
<dbReference type="InterPro" id="IPR029058">
    <property type="entry name" value="AB_hydrolase_fold"/>
</dbReference>
<accession>A0A2K0TM17</accession>
<reference evidence="4 5" key="1">
    <citation type="submission" date="2017-02" db="EMBL/GenBank/DDBJ databases">
        <title>Genomes of Trichoderma spp. with biocontrol activity.</title>
        <authorList>
            <person name="Gardiner D."/>
            <person name="Kazan K."/>
            <person name="Vos C."/>
            <person name="Harvey P."/>
        </authorList>
    </citation>
    <scope>NUCLEOTIDE SEQUENCE [LARGE SCALE GENOMIC DNA]</scope>
    <source>
        <strain evidence="4 5">A5MH</strain>
    </source>
</reference>
<dbReference type="Pfam" id="PF03959">
    <property type="entry name" value="FSH1"/>
    <property type="match status" value="1"/>
</dbReference>
<dbReference type="OrthoDB" id="2094269at2759"/>
<dbReference type="EMBL" id="MTYH01000015">
    <property type="protein sequence ID" value="PNP46554.1"/>
    <property type="molecule type" value="Genomic_DNA"/>
</dbReference>
<dbReference type="GO" id="GO:0044550">
    <property type="term" value="P:secondary metabolite biosynthetic process"/>
    <property type="evidence" value="ECO:0007669"/>
    <property type="project" value="TreeGrafter"/>
</dbReference>
<dbReference type="GO" id="GO:0005634">
    <property type="term" value="C:nucleus"/>
    <property type="evidence" value="ECO:0007669"/>
    <property type="project" value="TreeGrafter"/>
</dbReference>
<dbReference type="InterPro" id="IPR005645">
    <property type="entry name" value="FSH-like_dom"/>
</dbReference>
<evidence type="ECO:0000313" key="4">
    <source>
        <dbReference type="EMBL" id="PNP46554.1"/>
    </source>
</evidence>
<name>A0A2K0TM17_9HYPO</name>
<evidence type="ECO:0000259" key="3">
    <source>
        <dbReference type="Pfam" id="PF03959"/>
    </source>
</evidence>
<dbReference type="SUPFAM" id="SSF53474">
    <property type="entry name" value="alpha/beta-Hydrolases"/>
    <property type="match status" value="1"/>
</dbReference>
<organism evidence="4 5">
    <name type="scientific">Trichoderma gamsii</name>
    <dbReference type="NCBI Taxonomy" id="398673"/>
    <lineage>
        <taxon>Eukaryota</taxon>
        <taxon>Fungi</taxon>
        <taxon>Dikarya</taxon>
        <taxon>Ascomycota</taxon>
        <taxon>Pezizomycotina</taxon>
        <taxon>Sordariomycetes</taxon>
        <taxon>Hypocreomycetidae</taxon>
        <taxon>Hypocreales</taxon>
        <taxon>Hypocreaceae</taxon>
        <taxon>Trichoderma</taxon>
    </lineage>
</organism>
<keyword evidence="2" id="KW-0378">Hydrolase</keyword>
<evidence type="ECO:0000256" key="1">
    <source>
        <dbReference type="ARBA" id="ARBA00005863"/>
    </source>
</evidence>
<evidence type="ECO:0000313" key="5">
    <source>
        <dbReference type="Proteomes" id="UP000236546"/>
    </source>
</evidence>
<dbReference type="InterPro" id="IPR050593">
    <property type="entry name" value="LovG"/>
</dbReference>
<dbReference type="PANTHER" id="PTHR48070">
    <property type="entry name" value="ESTERASE OVCA2"/>
    <property type="match status" value="1"/>
</dbReference>
<protein>
    <recommendedName>
        <fullName evidence="3">Serine hydrolase domain-containing protein</fullName>
    </recommendedName>
</protein>
<comment type="similarity">
    <text evidence="1">Belongs to the LovG family.</text>
</comment>
<dbReference type="GO" id="GO:0016787">
    <property type="term" value="F:hydrolase activity"/>
    <property type="evidence" value="ECO:0007669"/>
    <property type="project" value="UniProtKB-KW"/>
</dbReference>
<feature type="domain" description="Serine hydrolase" evidence="3">
    <location>
        <begin position="9"/>
        <end position="242"/>
    </location>
</feature>
<comment type="caution">
    <text evidence="4">The sequence shown here is derived from an EMBL/GenBank/DDBJ whole genome shotgun (WGS) entry which is preliminary data.</text>
</comment>
<evidence type="ECO:0000256" key="2">
    <source>
        <dbReference type="ARBA" id="ARBA00022801"/>
    </source>
</evidence>
<gene>
    <name evidence="4" type="ORF">TGAMA5MH_02012</name>
</gene>